<evidence type="ECO:0000313" key="2">
    <source>
        <dbReference type="EMBL" id="RNA07343.1"/>
    </source>
</evidence>
<feature type="region of interest" description="Disordered" evidence="1">
    <location>
        <begin position="110"/>
        <end position="135"/>
    </location>
</feature>
<evidence type="ECO:0000256" key="1">
    <source>
        <dbReference type="SAM" id="MobiDB-lite"/>
    </source>
</evidence>
<protein>
    <submittedName>
        <fullName evidence="2">Uncharacterized protein</fullName>
    </submittedName>
</protein>
<evidence type="ECO:0000313" key="3">
    <source>
        <dbReference type="Proteomes" id="UP000276133"/>
    </source>
</evidence>
<dbReference type="AlphaFoldDB" id="A0A3M7Q7L1"/>
<accession>A0A3M7Q7L1</accession>
<proteinExistence type="predicted"/>
<dbReference type="Proteomes" id="UP000276133">
    <property type="component" value="Unassembled WGS sequence"/>
</dbReference>
<feature type="compositionally biased region" description="Basic and acidic residues" evidence="1">
    <location>
        <begin position="120"/>
        <end position="129"/>
    </location>
</feature>
<keyword evidence="3" id="KW-1185">Reference proteome</keyword>
<organism evidence="2 3">
    <name type="scientific">Brachionus plicatilis</name>
    <name type="common">Marine rotifer</name>
    <name type="synonym">Brachionus muelleri</name>
    <dbReference type="NCBI Taxonomy" id="10195"/>
    <lineage>
        <taxon>Eukaryota</taxon>
        <taxon>Metazoa</taxon>
        <taxon>Spiralia</taxon>
        <taxon>Gnathifera</taxon>
        <taxon>Rotifera</taxon>
        <taxon>Eurotatoria</taxon>
        <taxon>Monogononta</taxon>
        <taxon>Pseudotrocha</taxon>
        <taxon>Ploima</taxon>
        <taxon>Brachionidae</taxon>
        <taxon>Brachionus</taxon>
    </lineage>
</organism>
<sequence>MYMQAFFEMEADLSSHKAVSVNEARAVVKNRIEEKKLLSRFKTMNMEAKFNFLNLIATRNDAARMAKDITTNSGYADCSKEYHNEHEIMLQNKAKMDALKSKIIERNRSDSIDSSSSSYSDEKHVKFDNDSSASNSTASISYDRFGNSYNLRSSKVDARKVQSAFGMSTNEKLIEKHKYQRNSIAFGKSKEVPLTKSQVTLDKLKKRSPKEIEILKQKDPIFAKRHKQFINAKICNKAPKFDYNDFYIKIVPESKFRRNRSGMMDKDRDDDSEQPRLLKAEMEKLDHRVKKFIQNFSTHTF</sequence>
<dbReference type="EMBL" id="REGN01007073">
    <property type="protein sequence ID" value="RNA07343.1"/>
    <property type="molecule type" value="Genomic_DNA"/>
</dbReference>
<dbReference type="OrthoDB" id="10530307at2759"/>
<gene>
    <name evidence="2" type="ORF">BpHYR1_021352</name>
</gene>
<comment type="caution">
    <text evidence="2">The sequence shown here is derived from an EMBL/GenBank/DDBJ whole genome shotgun (WGS) entry which is preliminary data.</text>
</comment>
<reference evidence="2 3" key="1">
    <citation type="journal article" date="2018" name="Sci. Rep.">
        <title>Genomic signatures of local adaptation to the degree of environmental predictability in rotifers.</title>
        <authorList>
            <person name="Franch-Gras L."/>
            <person name="Hahn C."/>
            <person name="Garcia-Roger E.M."/>
            <person name="Carmona M.J."/>
            <person name="Serra M."/>
            <person name="Gomez A."/>
        </authorList>
    </citation>
    <scope>NUCLEOTIDE SEQUENCE [LARGE SCALE GENOMIC DNA]</scope>
    <source>
        <strain evidence="2">HYR1</strain>
    </source>
</reference>
<name>A0A3M7Q7L1_BRAPC</name>